<dbReference type="Proteomes" id="UP000000245">
    <property type="component" value="Plasmid pACRY03"/>
</dbReference>
<accession>A5FU12</accession>
<organism evidence="2 3">
    <name type="scientific">Acidiphilium cryptum (strain JF-5)</name>
    <dbReference type="NCBI Taxonomy" id="349163"/>
    <lineage>
        <taxon>Bacteria</taxon>
        <taxon>Pseudomonadati</taxon>
        <taxon>Pseudomonadota</taxon>
        <taxon>Alphaproteobacteria</taxon>
        <taxon>Acetobacterales</taxon>
        <taxon>Acidocellaceae</taxon>
        <taxon>Acidiphilium</taxon>
    </lineage>
</organism>
<keyword evidence="2" id="KW-0614">Plasmid</keyword>
<gene>
    <name evidence="2" type="ordered locus">Acry_3492</name>
</gene>
<protein>
    <recommendedName>
        <fullName evidence="4">Porin</fullName>
    </recommendedName>
</protein>
<dbReference type="AlphaFoldDB" id="A5FU12"/>
<dbReference type="EMBL" id="CP000691">
    <property type="protein sequence ID" value="ABQ29094.1"/>
    <property type="molecule type" value="Genomic_DNA"/>
</dbReference>
<dbReference type="InterPro" id="IPR011486">
    <property type="entry name" value="BBP2"/>
</dbReference>
<keyword evidence="1" id="KW-0732">Signal</keyword>
<dbReference type="KEGG" id="acr:Acry_3492"/>
<evidence type="ECO:0000313" key="2">
    <source>
        <dbReference type="EMBL" id="ABQ29094.1"/>
    </source>
</evidence>
<dbReference type="Pfam" id="PF07642">
    <property type="entry name" value="BBP2"/>
    <property type="match status" value="1"/>
</dbReference>
<name>A5FU12_ACICJ</name>
<proteinExistence type="predicted"/>
<evidence type="ECO:0000256" key="1">
    <source>
        <dbReference type="SAM" id="SignalP"/>
    </source>
</evidence>
<keyword evidence="3" id="KW-1185">Reference proteome</keyword>
<reference evidence="2 3" key="1">
    <citation type="submission" date="2007-05" db="EMBL/GenBank/DDBJ databases">
        <title>Complete sequence of plasmid3 pACRY03 of Acidiphilium cryptum JF-5.</title>
        <authorList>
            <consortium name="US DOE Joint Genome Institute"/>
            <person name="Copeland A."/>
            <person name="Lucas S."/>
            <person name="Lapidus A."/>
            <person name="Barry K."/>
            <person name="Detter J.C."/>
            <person name="Glavina del Rio T."/>
            <person name="Hammon N."/>
            <person name="Israni S."/>
            <person name="Dalin E."/>
            <person name="Tice H."/>
            <person name="Pitluck S."/>
            <person name="Sims D."/>
            <person name="Brettin T."/>
            <person name="Bruce D."/>
            <person name="Han C."/>
            <person name="Schmutz J."/>
            <person name="Larimer F."/>
            <person name="Land M."/>
            <person name="Hauser L."/>
            <person name="Kyrpides N."/>
            <person name="Kim E."/>
            <person name="Magnuson T."/>
            <person name="Richardson P."/>
        </authorList>
    </citation>
    <scope>NUCLEOTIDE SEQUENCE [LARGE SCALE GENOMIC DNA]</scope>
    <source>
        <strain evidence="2 3">JF-5</strain>
        <plasmid evidence="3">Plasmid pACRY03</plasmid>
    </source>
</reference>
<evidence type="ECO:0008006" key="4">
    <source>
        <dbReference type="Google" id="ProtNLM"/>
    </source>
</evidence>
<sequence length="403" mass="42267">MSLDHSRTPGRRNRTRLIAASFGAAISLCALQSAQAFNGPSAIKIDGGPLGPLQLSGGADGYMYALSGTGNSTNSGLLTTDKSTGAEFMNGQIEVQKTSGLVQFTIQVGSNNSLTLGTKPTATSVQTFSTGPLYAGYITLAPTKNFSISVGQIGSLEGYESGIDWNNANVLTTDLFYVENSQSRGVSATYTMGPVSASVTFGDGFDTGVFNFLQGLVTYSFNDNNALSVFGATNLGHTGLLANTYGSATTPYNQSTVGSNGANYINSTMIGGYYSYTHGNLNLVPEVQYVYAKPDQKVGISKFTSNFGAALFADYAFGKSPYSLGGWVEYFSSNGPGFWFLNPGAQGYGLSVTPTWQNKNLFVRGDLGLLHLTKVGYAGSTGYGANGTGRNQATFVVEAGVLF</sequence>
<dbReference type="RefSeq" id="WP_011930764.1">
    <property type="nucleotide sequence ID" value="NC_009469.1"/>
</dbReference>
<evidence type="ECO:0000313" key="3">
    <source>
        <dbReference type="Proteomes" id="UP000000245"/>
    </source>
</evidence>
<geneLocation type="plasmid" evidence="2 3">
    <name>pACRY03</name>
</geneLocation>
<feature type="chain" id="PRO_5002683042" description="Porin" evidence="1">
    <location>
        <begin position="37"/>
        <end position="403"/>
    </location>
</feature>
<feature type="signal peptide" evidence="1">
    <location>
        <begin position="1"/>
        <end position="36"/>
    </location>
</feature>
<dbReference type="HOGENOM" id="CLU_056889_0_0_5"/>